<dbReference type="RefSeq" id="XP_009517501.1">
    <property type="nucleotide sequence ID" value="XM_009519206.1"/>
</dbReference>
<accession>G4YND3</accession>
<dbReference type="InParanoid" id="G4YND3"/>
<reference evidence="1 2" key="1">
    <citation type="journal article" date="2006" name="Science">
        <title>Phytophthora genome sequences uncover evolutionary origins and mechanisms of pathogenesis.</title>
        <authorList>
            <person name="Tyler B.M."/>
            <person name="Tripathy S."/>
            <person name="Zhang X."/>
            <person name="Dehal P."/>
            <person name="Jiang R.H."/>
            <person name="Aerts A."/>
            <person name="Arredondo F.D."/>
            <person name="Baxter L."/>
            <person name="Bensasson D."/>
            <person name="Beynon J.L."/>
            <person name="Chapman J."/>
            <person name="Damasceno C.M."/>
            <person name="Dorrance A.E."/>
            <person name="Dou D."/>
            <person name="Dickerman A.W."/>
            <person name="Dubchak I.L."/>
            <person name="Garbelotto M."/>
            <person name="Gijzen M."/>
            <person name="Gordon S.G."/>
            <person name="Govers F."/>
            <person name="Grunwald N.J."/>
            <person name="Huang W."/>
            <person name="Ivors K.L."/>
            <person name="Jones R.W."/>
            <person name="Kamoun S."/>
            <person name="Krampis K."/>
            <person name="Lamour K.H."/>
            <person name="Lee M.K."/>
            <person name="McDonald W.H."/>
            <person name="Medina M."/>
            <person name="Meijer H.J."/>
            <person name="Nordberg E.K."/>
            <person name="Maclean D.J."/>
            <person name="Ospina-Giraldo M.D."/>
            <person name="Morris P.F."/>
            <person name="Phuntumart V."/>
            <person name="Putnam N.H."/>
            <person name="Rash S."/>
            <person name="Rose J.K."/>
            <person name="Sakihama Y."/>
            <person name="Salamov A.A."/>
            <person name="Savidor A."/>
            <person name="Scheuring C.F."/>
            <person name="Smith B.M."/>
            <person name="Sobral B.W."/>
            <person name="Terry A."/>
            <person name="Torto-Alalibo T.A."/>
            <person name="Win J."/>
            <person name="Xu Z."/>
            <person name="Zhang H."/>
            <person name="Grigoriev I.V."/>
            <person name="Rokhsar D.S."/>
            <person name="Boore J.L."/>
        </authorList>
    </citation>
    <scope>NUCLEOTIDE SEQUENCE [LARGE SCALE GENOMIC DNA]</scope>
    <source>
        <strain evidence="1 2">P6497</strain>
    </source>
</reference>
<keyword evidence="2" id="KW-1185">Reference proteome</keyword>
<organism evidence="1 2">
    <name type="scientific">Phytophthora sojae (strain P6497)</name>
    <name type="common">Soybean stem and root rot agent</name>
    <name type="synonym">Phytophthora megasperma f. sp. glycines</name>
    <dbReference type="NCBI Taxonomy" id="1094619"/>
    <lineage>
        <taxon>Eukaryota</taxon>
        <taxon>Sar</taxon>
        <taxon>Stramenopiles</taxon>
        <taxon>Oomycota</taxon>
        <taxon>Peronosporomycetes</taxon>
        <taxon>Peronosporales</taxon>
        <taxon>Peronosporaceae</taxon>
        <taxon>Phytophthora</taxon>
    </lineage>
</organism>
<gene>
    <name evidence="1" type="ORF">PHYSODRAFT_295074</name>
</gene>
<dbReference type="GeneID" id="20641200"/>
<dbReference type="AlphaFoldDB" id="G4YND3"/>
<dbReference type="EMBL" id="JH159151">
    <property type="protein sequence ID" value="EGZ30226.1"/>
    <property type="molecule type" value="Genomic_DNA"/>
</dbReference>
<name>G4YND3_PHYSP</name>
<dbReference type="KEGG" id="psoj:PHYSODRAFT_295074"/>
<evidence type="ECO:0000313" key="2">
    <source>
        <dbReference type="Proteomes" id="UP000002640"/>
    </source>
</evidence>
<proteinExistence type="predicted"/>
<protein>
    <submittedName>
        <fullName evidence="1">Uncharacterized protein</fullName>
    </submittedName>
</protein>
<sequence length="508" mass="58660">MCNALTAKGTQCTLQDSKSESVENNSTVESFHSEVFDCPLNAKDAHTVCTDAHRYRMTFKILISQALENAESENDIKYRSLFVVAENLPTYEAVVAKANDMINSLRTSELLLQSKDHDDYLYKLCQLISPNWFRDRDNIWGFTRMVYQMQGDSGLYRRTYGVILANWFGESFNERMAMTSYDLEGPETKYHNKISIELIAKATSIPAEELKAAITDDSIDFAFEWCERYIKPTNRPIVDDFHKWRLIVKYMHCYKFPDDETAAKMLVMVIDLYFVIMVDGERYHRVDLTKDESNAEMTKELVDPLKSMLFHINSRDKPISASALMVQQLPFFHMYKSLIVSVEKLGDNSDTSVFNSCVPFKAQMVECDADYSVCDDIFIFIKEIICDNDEAMNNQMNHEALKSLLTDKLMSARPLYANKITVMNVLKVIITTNNLATIPSGRGARRLQIFQLNDKRCQDKVYFKKLYENSINNSAVINDFYTYLKHEIKVKRGPMDGIVQTEAQQEFR</sequence>
<dbReference type="Proteomes" id="UP000002640">
    <property type="component" value="Unassembled WGS sequence"/>
</dbReference>
<evidence type="ECO:0000313" key="1">
    <source>
        <dbReference type="EMBL" id="EGZ30226.1"/>
    </source>
</evidence>